<evidence type="ECO:0000256" key="2">
    <source>
        <dbReference type="ARBA" id="ARBA00022908"/>
    </source>
</evidence>
<name>A0ABS4EG04_9HYPH</name>
<dbReference type="Pfam" id="PF00589">
    <property type="entry name" value="Phage_integrase"/>
    <property type="match status" value="1"/>
</dbReference>
<evidence type="ECO:0000313" key="7">
    <source>
        <dbReference type="Proteomes" id="UP000823786"/>
    </source>
</evidence>
<keyword evidence="3" id="KW-0238">DNA-binding</keyword>
<evidence type="ECO:0000256" key="4">
    <source>
        <dbReference type="ARBA" id="ARBA00023172"/>
    </source>
</evidence>
<dbReference type="InterPro" id="IPR053876">
    <property type="entry name" value="Phage_int_M"/>
</dbReference>
<dbReference type="InterPro" id="IPR013762">
    <property type="entry name" value="Integrase-like_cat_sf"/>
</dbReference>
<keyword evidence="4" id="KW-0233">DNA recombination</keyword>
<comment type="caution">
    <text evidence="6">The sequence shown here is derived from an EMBL/GenBank/DDBJ whole genome shotgun (WGS) entry which is preliminary data.</text>
</comment>
<dbReference type="CDD" id="cd00801">
    <property type="entry name" value="INT_P4_C"/>
    <property type="match status" value="1"/>
</dbReference>
<dbReference type="SUPFAM" id="SSF56349">
    <property type="entry name" value="DNA breaking-rejoining enzymes"/>
    <property type="match status" value="1"/>
</dbReference>
<dbReference type="Gene3D" id="1.10.150.130">
    <property type="match status" value="1"/>
</dbReference>
<protein>
    <submittedName>
        <fullName evidence="6">Integrase</fullName>
    </submittedName>
</protein>
<comment type="similarity">
    <text evidence="1">Belongs to the 'phage' integrase family.</text>
</comment>
<dbReference type="InterPro" id="IPR011010">
    <property type="entry name" value="DNA_brk_join_enz"/>
</dbReference>
<dbReference type="Pfam" id="PF22022">
    <property type="entry name" value="Phage_int_M"/>
    <property type="match status" value="1"/>
</dbReference>
<evidence type="ECO:0000259" key="5">
    <source>
        <dbReference type="PROSITE" id="PS51898"/>
    </source>
</evidence>
<dbReference type="Pfam" id="PF13356">
    <property type="entry name" value="Arm-DNA-bind_3"/>
    <property type="match status" value="1"/>
</dbReference>
<proteinExistence type="inferred from homology"/>
<gene>
    <name evidence="6" type="ORF">J2Z75_000350</name>
</gene>
<keyword evidence="2" id="KW-0229">DNA integration</keyword>
<sequence>MARVANKLTARRVETIKEIGKHSDGGGLYLKVAPDGKRWVFMGTLNSKRIELGLGSALSVSLAGAREKAAEYRAIFASGKDPRKVREEQEAAAAADAAAQAARPTFGAFAFDYIEAKKAGWKNDKHLSQWYYTLSVRKDDKGAFINDGYCIHLRDLFIDEITTEDVLAVLKPIWTKLPETAARLRGRIEAVLDSAKALKKRSGENPAVWKNHLQQILPKRSKLSRGHHAAMAYGDVPAYMKVLTANPTVSNLALKFVILTAGRSGEIIGAKWSEVDEDARVWTVPKERMKNGKEHVVPLSDGAMEVLTEVKKVRRNSDFVFPGPRTMLSVMAMTMAMRRTGAGQYTPHGFRSAFRDWAGDTTSFMRDDIELCLAHTIKDETERAYRRGNAVEKRRKIMDAWWKFTSEKSDTVIQLADRLFV</sequence>
<dbReference type="Gene3D" id="3.30.160.390">
    <property type="entry name" value="Integrase, DNA-binding domain"/>
    <property type="match status" value="1"/>
</dbReference>
<feature type="domain" description="Tyr recombinase" evidence="5">
    <location>
        <begin position="229"/>
        <end position="399"/>
    </location>
</feature>
<dbReference type="PANTHER" id="PTHR30629:SF2">
    <property type="entry name" value="PROPHAGE INTEGRASE INTS-RELATED"/>
    <property type="match status" value="1"/>
</dbReference>
<dbReference type="PROSITE" id="PS51898">
    <property type="entry name" value="TYR_RECOMBINASE"/>
    <property type="match status" value="1"/>
</dbReference>
<keyword evidence="7" id="KW-1185">Reference proteome</keyword>
<dbReference type="Gene3D" id="1.10.443.10">
    <property type="entry name" value="Intergrase catalytic core"/>
    <property type="match status" value="1"/>
</dbReference>
<dbReference type="PANTHER" id="PTHR30629">
    <property type="entry name" value="PROPHAGE INTEGRASE"/>
    <property type="match status" value="1"/>
</dbReference>
<accession>A0ABS4EG04</accession>
<reference evidence="6 7" key="1">
    <citation type="submission" date="2021-03" db="EMBL/GenBank/DDBJ databases">
        <title>Genomic Encyclopedia of Type Strains, Phase IV (KMG-IV): sequencing the most valuable type-strain genomes for metagenomic binning, comparative biology and taxonomic classification.</title>
        <authorList>
            <person name="Goeker M."/>
        </authorList>
    </citation>
    <scope>NUCLEOTIDE SEQUENCE [LARGE SCALE GENOMIC DNA]</scope>
    <source>
        <strain evidence="6 7">DSM 26427</strain>
    </source>
</reference>
<organism evidence="6 7">
    <name type="scientific">Rhizobium herbae</name>
    <dbReference type="NCBI Taxonomy" id="508661"/>
    <lineage>
        <taxon>Bacteria</taxon>
        <taxon>Pseudomonadati</taxon>
        <taxon>Pseudomonadota</taxon>
        <taxon>Alphaproteobacteria</taxon>
        <taxon>Hyphomicrobiales</taxon>
        <taxon>Rhizobiaceae</taxon>
        <taxon>Rhizobium/Agrobacterium group</taxon>
        <taxon>Rhizobium</taxon>
    </lineage>
</organism>
<evidence type="ECO:0000256" key="1">
    <source>
        <dbReference type="ARBA" id="ARBA00008857"/>
    </source>
</evidence>
<dbReference type="RefSeq" id="WP_209846836.1">
    <property type="nucleotide sequence ID" value="NZ_JAGGJV010000001.1"/>
</dbReference>
<dbReference type="InterPro" id="IPR038488">
    <property type="entry name" value="Integrase_DNA-bd_sf"/>
</dbReference>
<dbReference type="InterPro" id="IPR010998">
    <property type="entry name" value="Integrase_recombinase_N"/>
</dbReference>
<dbReference type="Proteomes" id="UP000823786">
    <property type="component" value="Unassembled WGS sequence"/>
</dbReference>
<evidence type="ECO:0000313" key="6">
    <source>
        <dbReference type="EMBL" id="MBP1856870.1"/>
    </source>
</evidence>
<dbReference type="InterPro" id="IPR002104">
    <property type="entry name" value="Integrase_catalytic"/>
</dbReference>
<dbReference type="InterPro" id="IPR025166">
    <property type="entry name" value="Integrase_DNA_bind_dom"/>
</dbReference>
<evidence type="ECO:0000256" key="3">
    <source>
        <dbReference type="ARBA" id="ARBA00023125"/>
    </source>
</evidence>
<dbReference type="EMBL" id="JAGGJV010000001">
    <property type="protein sequence ID" value="MBP1856870.1"/>
    <property type="molecule type" value="Genomic_DNA"/>
</dbReference>
<dbReference type="InterPro" id="IPR050808">
    <property type="entry name" value="Phage_Integrase"/>
</dbReference>